<dbReference type="Gene3D" id="2.102.10.10">
    <property type="entry name" value="Rieske [2Fe-2S] iron-sulphur domain"/>
    <property type="match status" value="1"/>
</dbReference>
<feature type="domain" description="Rieske" evidence="7">
    <location>
        <begin position="312"/>
        <end position="420"/>
    </location>
</feature>
<comment type="caution">
    <text evidence="8">The sequence shown here is derived from an EMBL/GenBank/DDBJ whole genome shotgun (WGS) entry which is preliminary data.</text>
</comment>
<feature type="compositionally biased region" description="Polar residues" evidence="6">
    <location>
        <begin position="53"/>
        <end position="65"/>
    </location>
</feature>
<dbReference type="GO" id="GO:0051537">
    <property type="term" value="F:2 iron, 2 sulfur cluster binding"/>
    <property type="evidence" value="ECO:0007669"/>
    <property type="project" value="UniProtKB-KW"/>
</dbReference>
<dbReference type="Gene3D" id="3.90.380.10">
    <property type="entry name" value="Naphthalene 1,2-dioxygenase Alpha Subunit, Chain A, domain 1"/>
    <property type="match status" value="1"/>
</dbReference>
<dbReference type="SUPFAM" id="SSF50022">
    <property type="entry name" value="ISP domain"/>
    <property type="match status" value="1"/>
</dbReference>
<dbReference type="AlphaFoldDB" id="A0AAV1IK26"/>
<dbReference type="PROSITE" id="PS51296">
    <property type="entry name" value="RIESKE"/>
    <property type="match status" value="1"/>
</dbReference>
<reference evidence="8 9" key="1">
    <citation type="submission" date="2023-10" db="EMBL/GenBank/DDBJ databases">
        <authorList>
            <person name="Maclean D."/>
            <person name="Macfadyen A."/>
        </authorList>
    </citation>
    <scope>NUCLEOTIDE SEQUENCE [LARGE SCALE GENOMIC DNA]</scope>
</reference>
<dbReference type="Proteomes" id="UP001314263">
    <property type="component" value="Unassembled WGS sequence"/>
</dbReference>
<accession>A0AAV1IK26</accession>
<evidence type="ECO:0000313" key="9">
    <source>
        <dbReference type="Proteomes" id="UP001314263"/>
    </source>
</evidence>
<keyword evidence="4" id="KW-0408">Iron</keyword>
<keyword evidence="2" id="KW-0479">Metal-binding</keyword>
<protein>
    <recommendedName>
        <fullName evidence="7">Rieske domain-containing protein</fullName>
    </recommendedName>
</protein>
<dbReference type="EMBL" id="CAUYUE010000016">
    <property type="protein sequence ID" value="CAK0786996.1"/>
    <property type="molecule type" value="Genomic_DNA"/>
</dbReference>
<dbReference type="Pfam" id="PF19112">
    <property type="entry name" value="VanA_C"/>
    <property type="match status" value="1"/>
</dbReference>
<dbReference type="GO" id="GO:0005737">
    <property type="term" value="C:cytoplasm"/>
    <property type="evidence" value="ECO:0007669"/>
    <property type="project" value="TreeGrafter"/>
</dbReference>
<name>A0AAV1IK26_9CHLO</name>
<dbReference type="InterPro" id="IPR017941">
    <property type="entry name" value="Rieske_2Fe-2S"/>
</dbReference>
<feature type="compositionally biased region" description="Low complexity" evidence="6">
    <location>
        <begin position="246"/>
        <end position="258"/>
    </location>
</feature>
<evidence type="ECO:0000256" key="1">
    <source>
        <dbReference type="ARBA" id="ARBA00022714"/>
    </source>
</evidence>
<dbReference type="InterPro" id="IPR036922">
    <property type="entry name" value="Rieske_2Fe-2S_sf"/>
</dbReference>
<sequence length="654" mass="72646">MAYSMHGMTLGCRSRSPSYVLAVGHLGKARPSAGLSWKRRLSASFERSRSRLVSNVAQSQQQSTDAGKRRQKREVKDDPTPFFEPLLRSFLLGLTCGAVFESLHVALKFVGLVTSGEIGVHSITDALPSVADRFAPLFLHDHVVALSSWLLFYIIEAVAVYSVLAKYPNDADAAARAVGKLVTIPKKMLPMRLQLFKQLLLKGVNPLRPAAAIAVADAPTSGILTVPGIRASVVPAPPRAGATETLPKPSKPLISSPPVLRPQVEEDEQPGSLAERRERVGLRPGQLDPRTAEIGHRMQELAGRRMYLRNFWYAAGISEQVKDKPVGVEILGEKVVLFRDAQGAIQCLHDVCPHRGAPLHRGWVAEVEGHDCVVCPYHGWAFDGEGVLQDVPAAEHQKEWPRKQLVQSYPVKEKGGFIWLFYGPKTLPEEERPPIPYVPELDDPTWQPVYGDIEFECNHWSVFENAIDMAHIHYLHNDTFGNQGQPQIRHMTCSTEPYGVTASFGLHNKPVNAMWEFSKVPEVKVTAQALLPSTSVISFTLGNGLSFTTFVNTVPINENRTINRFALIRRLDTMGLGPIFNLSAWDSVARQAMIRILSEDKAMVEQLKPEMLLREISVKADLPQTAFRKLRQSFVDLGFGVAPDANKERFRSDF</sequence>
<evidence type="ECO:0000256" key="4">
    <source>
        <dbReference type="ARBA" id="ARBA00023004"/>
    </source>
</evidence>
<evidence type="ECO:0000256" key="2">
    <source>
        <dbReference type="ARBA" id="ARBA00022723"/>
    </source>
</evidence>
<organism evidence="8 9">
    <name type="scientific">Coccomyxa viridis</name>
    <dbReference type="NCBI Taxonomy" id="1274662"/>
    <lineage>
        <taxon>Eukaryota</taxon>
        <taxon>Viridiplantae</taxon>
        <taxon>Chlorophyta</taxon>
        <taxon>core chlorophytes</taxon>
        <taxon>Trebouxiophyceae</taxon>
        <taxon>Trebouxiophyceae incertae sedis</taxon>
        <taxon>Coccomyxaceae</taxon>
        <taxon>Coccomyxa</taxon>
    </lineage>
</organism>
<dbReference type="GO" id="GO:0046872">
    <property type="term" value="F:metal ion binding"/>
    <property type="evidence" value="ECO:0007669"/>
    <property type="project" value="UniProtKB-KW"/>
</dbReference>
<proteinExistence type="predicted"/>
<keyword evidence="3" id="KW-0560">Oxidoreductase</keyword>
<dbReference type="PANTHER" id="PTHR21266">
    <property type="entry name" value="IRON-SULFUR DOMAIN CONTAINING PROTEIN"/>
    <property type="match status" value="1"/>
</dbReference>
<feature type="region of interest" description="Disordered" evidence="6">
    <location>
        <begin position="53"/>
        <end position="77"/>
    </location>
</feature>
<evidence type="ECO:0000256" key="6">
    <source>
        <dbReference type="SAM" id="MobiDB-lite"/>
    </source>
</evidence>
<keyword evidence="9" id="KW-1185">Reference proteome</keyword>
<evidence type="ECO:0000256" key="5">
    <source>
        <dbReference type="ARBA" id="ARBA00023014"/>
    </source>
</evidence>
<evidence type="ECO:0000313" key="8">
    <source>
        <dbReference type="EMBL" id="CAK0786996.1"/>
    </source>
</evidence>
<evidence type="ECO:0000256" key="3">
    <source>
        <dbReference type="ARBA" id="ARBA00023002"/>
    </source>
</evidence>
<dbReference type="GO" id="GO:0016491">
    <property type="term" value="F:oxidoreductase activity"/>
    <property type="evidence" value="ECO:0007669"/>
    <property type="project" value="UniProtKB-KW"/>
</dbReference>
<dbReference type="CDD" id="cd03469">
    <property type="entry name" value="Rieske_RO_Alpha_N"/>
    <property type="match status" value="1"/>
</dbReference>
<dbReference type="Pfam" id="PF00355">
    <property type="entry name" value="Rieske"/>
    <property type="match status" value="1"/>
</dbReference>
<gene>
    <name evidence="8" type="ORF">CVIRNUC_010212</name>
</gene>
<dbReference type="InterPro" id="IPR044043">
    <property type="entry name" value="VanA_C_cat"/>
</dbReference>
<evidence type="ECO:0000259" key="7">
    <source>
        <dbReference type="PROSITE" id="PS51296"/>
    </source>
</evidence>
<keyword evidence="5" id="KW-0411">Iron-sulfur</keyword>
<feature type="region of interest" description="Disordered" evidence="6">
    <location>
        <begin position="239"/>
        <end position="277"/>
    </location>
</feature>
<dbReference type="SUPFAM" id="SSF55961">
    <property type="entry name" value="Bet v1-like"/>
    <property type="match status" value="1"/>
</dbReference>
<dbReference type="InterPro" id="IPR050584">
    <property type="entry name" value="Cholesterol_7-desaturase"/>
</dbReference>
<keyword evidence="1" id="KW-0001">2Fe-2S</keyword>
<dbReference type="PANTHER" id="PTHR21266:SF60">
    <property type="entry name" value="3-KETOSTEROID-9-ALPHA-MONOOXYGENASE, OXYGENASE COMPONENT"/>
    <property type="match status" value="1"/>
</dbReference>